<dbReference type="EMBL" id="ML996085">
    <property type="protein sequence ID" value="KAF2153040.1"/>
    <property type="molecule type" value="Genomic_DNA"/>
</dbReference>
<dbReference type="InterPro" id="IPR005330">
    <property type="entry name" value="MHYT_dom"/>
</dbReference>
<dbReference type="PANTHER" id="PTHR35152">
    <property type="entry name" value="DOMAIN SIGNALLING PROTEIN, PUTATIVE (AFU_ORTHOLOGUE AFUA_5G11310)-RELATED"/>
    <property type="match status" value="1"/>
</dbReference>
<evidence type="ECO:0000313" key="3">
    <source>
        <dbReference type="EMBL" id="KAF2153040.1"/>
    </source>
</evidence>
<feature type="transmembrane region" description="Helical" evidence="1">
    <location>
        <begin position="31"/>
        <end position="51"/>
    </location>
</feature>
<evidence type="ECO:0000256" key="1">
    <source>
        <dbReference type="SAM" id="Phobius"/>
    </source>
</evidence>
<feature type="transmembrane region" description="Helical" evidence="1">
    <location>
        <begin position="242"/>
        <end position="267"/>
    </location>
</feature>
<dbReference type="OrthoDB" id="264015at2759"/>
<comment type="caution">
    <text evidence="3">The sequence shown here is derived from an EMBL/GenBank/DDBJ whole genome shotgun (WGS) entry which is preliminary data.</text>
</comment>
<reference evidence="3" key="1">
    <citation type="journal article" date="2020" name="Stud. Mycol.">
        <title>101 Dothideomycetes genomes: a test case for predicting lifestyles and emergence of pathogens.</title>
        <authorList>
            <person name="Haridas S."/>
            <person name="Albert R."/>
            <person name="Binder M."/>
            <person name="Bloem J."/>
            <person name="Labutti K."/>
            <person name="Salamov A."/>
            <person name="Andreopoulos B."/>
            <person name="Baker S."/>
            <person name="Barry K."/>
            <person name="Bills G."/>
            <person name="Bluhm B."/>
            <person name="Cannon C."/>
            <person name="Castanera R."/>
            <person name="Culley D."/>
            <person name="Daum C."/>
            <person name="Ezra D."/>
            <person name="Gonzalez J."/>
            <person name="Henrissat B."/>
            <person name="Kuo A."/>
            <person name="Liang C."/>
            <person name="Lipzen A."/>
            <person name="Lutzoni F."/>
            <person name="Magnuson J."/>
            <person name="Mondo S."/>
            <person name="Nolan M."/>
            <person name="Ohm R."/>
            <person name="Pangilinan J."/>
            <person name="Park H.-J."/>
            <person name="Ramirez L."/>
            <person name="Alfaro M."/>
            <person name="Sun H."/>
            <person name="Tritt A."/>
            <person name="Yoshinaga Y."/>
            <person name="Zwiers L.-H."/>
            <person name="Turgeon B."/>
            <person name="Goodwin S."/>
            <person name="Spatafora J."/>
            <person name="Crous P."/>
            <person name="Grigoriev I."/>
        </authorList>
    </citation>
    <scope>NUCLEOTIDE SEQUENCE</scope>
    <source>
        <strain evidence="3">CBS 260.36</strain>
    </source>
</reference>
<dbReference type="Pfam" id="PF03707">
    <property type="entry name" value="MHYT"/>
    <property type="match status" value="2"/>
</dbReference>
<feature type="transmembrane region" description="Helical" evidence="1">
    <location>
        <begin position="205"/>
        <end position="230"/>
    </location>
</feature>
<keyword evidence="4" id="KW-1185">Reference proteome</keyword>
<feature type="transmembrane region" description="Helical" evidence="1">
    <location>
        <begin position="103"/>
        <end position="124"/>
    </location>
</feature>
<gene>
    <name evidence="3" type="ORF">K461DRAFT_320760</name>
</gene>
<keyword evidence="1" id="KW-0472">Membrane</keyword>
<name>A0A9P4J4F3_9PEZI</name>
<feature type="transmembrane region" description="Helical" evidence="1">
    <location>
        <begin position="63"/>
        <end position="83"/>
    </location>
</feature>
<proteinExistence type="predicted"/>
<keyword evidence="1" id="KW-0812">Transmembrane</keyword>
<protein>
    <recommendedName>
        <fullName evidence="2">MHYT domain-containing protein</fullName>
    </recommendedName>
</protein>
<dbReference type="AlphaFoldDB" id="A0A9P4J4F3"/>
<dbReference type="PROSITE" id="PS50924">
    <property type="entry name" value="MHYT"/>
    <property type="match status" value="1"/>
</dbReference>
<feature type="transmembrane region" description="Helical" evidence="1">
    <location>
        <begin position="168"/>
        <end position="193"/>
    </location>
</feature>
<feature type="transmembrane region" description="Helical" evidence="1">
    <location>
        <begin position="136"/>
        <end position="156"/>
    </location>
</feature>
<evidence type="ECO:0000259" key="2">
    <source>
        <dbReference type="PROSITE" id="PS50924"/>
    </source>
</evidence>
<dbReference type="PANTHER" id="PTHR35152:SF1">
    <property type="entry name" value="DOMAIN SIGNALLING PROTEIN, PUTATIVE (AFU_ORTHOLOGUE AFUA_5G11310)-RELATED"/>
    <property type="match status" value="1"/>
</dbReference>
<accession>A0A9P4J4F3</accession>
<sequence length="829" mass="91644">MSLLSDGLRSATDDGMYRIGDVVPWHFEPGLVVASFFASLVGTTLTVELLHRKRLGKSWTSRLQILSCATAMGLIGIWCMHFIGNRSIILGDGRDGIQMTYGAGFTILSCVLPVIGLFFAFYVAELRIKNAYLRRFADVSSGFLAGLAIVGMHYVGNLGASNYKLHFWNRYIVASCVIAIGDCIVALMLFFYFKERWINVFWKRLCCAILLAVAVCGMHFTASIGCTYQLTKLGVSDTARNTAVIVAGVLCLAAALFCLVIIFYTGIRNQQLKDKAQQVSIACAYFDQEGNILVTNEGVLPNQKVAKRFNLQRFDDEFNTSHPTFHWIWKVSNDWGSVSELIPKMRSHLRRLSPESRVVSRPLTAASMESSYDEESYTDETLLFREGFCVAAADLADRMHIKLNQLGNMYDRVTGTGVISSGKVDRKLSQSDAASIASTSRAFEKGQILFFTRVLSQPDIDSFTASGYRLAPPNRVEAMIAKTMQIPIQFVASEIKSLQEYAQDINAPLVVKQGTYLTCFAALGRVSRTFDVLVSKAHQNQLPDMQLTPEHLSSAQIGFLQQYEAWTAGDMVADLKQKRAREQLIPAEVRGFVLLLINSLSALAHQVSEEWFNDLIFSATPIVAHYGQSSSSGTAMIFGLTKLLDIHHGMINLSDRLTFVPLDFFRVRSAFYPGCPDAAKFRSAVHADFANYLGRLNNNDATEKLAVIAGKPVRPGFFRKLTDRNGSNATDVTDDNVSEHVLVEVNPEMRLDSSVGQTKGMWGGILATTDTVIVQSLNTAISSEPAKLAPKITTIAISDNRQEDDKTFADQLYEQAKIRGVARLTSMSA</sequence>
<dbReference type="Proteomes" id="UP000799439">
    <property type="component" value="Unassembled WGS sequence"/>
</dbReference>
<keyword evidence="1" id="KW-1133">Transmembrane helix</keyword>
<evidence type="ECO:0000313" key="4">
    <source>
        <dbReference type="Proteomes" id="UP000799439"/>
    </source>
</evidence>
<feature type="domain" description="MHYT" evidence="2">
    <location>
        <begin position="27"/>
        <end position="229"/>
    </location>
</feature>
<organism evidence="3 4">
    <name type="scientific">Myriangium duriaei CBS 260.36</name>
    <dbReference type="NCBI Taxonomy" id="1168546"/>
    <lineage>
        <taxon>Eukaryota</taxon>
        <taxon>Fungi</taxon>
        <taxon>Dikarya</taxon>
        <taxon>Ascomycota</taxon>
        <taxon>Pezizomycotina</taxon>
        <taxon>Dothideomycetes</taxon>
        <taxon>Dothideomycetidae</taxon>
        <taxon>Myriangiales</taxon>
        <taxon>Myriangiaceae</taxon>
        <taxon>Myriangium</taxon>
    </lineage>
</organism>